<proteinExistence type="predicted"/>
<protein>
    <submittedName>
        <fullName evidence="1">Uncharacterized protein</fullName>
    </submittedName>
</protein>
<comment type="caution">
    <text evidence="1">The sequence shown here is derived from an EMBL/GenBank/DDBJ whole genome shotgun (WGS) entry which is preliminary data.</text>
</comment>
<evidence type="ECO:0000313" key="2">
    <source>
        <dbReference type="Proteomes" id="UP000193411"/>
    </source>
</evidence>
<dbReference type="AlphaFoldDB" id="A0A1Y2HNE3"/>
<keyword evidence="2" id="KW-1185">Reference proteome</keyword>
<gene>
    <name evidence="1" type="ORF">BCR44DRAFT_47319</name>
</gene>
<organism evidence="1 2">
    <name type="scientific">Catenaria anguillulae PL171</name>
    <dbReference type="NCBI Taxonomy" id="765915"/>
    <lineage>
        <taxon>Eukaryota</taxon>
        <taxon>Fungi</taxon>
        <taxon>Fungi incertae sedis</taxon>
        <taxon>Blastocladiomycota</taxon>
        <taxon>Blastocladiomycetes</taxon>
        <taxon>Blastocladiales</taxon>
        <taxon>Catenariaceae</taxon>
        <taxon>Catenaria</taxon>
    </lineage>
</organism>
<dbReference type="EMBL" id="MCFL01000019">
    <property type="protein sequence ID" value="ORZ36059.1"/>
    <property type="molecule type" value="Genomic_DNA"/>
</dbReference>
<evidence type="ECO:0000313" key="1">
    <source>
        <dbReference type="EMBL" id="ORZ36059.1"/>
    </source>
</evidence>
<reference evidence="1 2" key="1">
    <citation type="submission" date="2016-07" db="EMBL/GenBank/DDBJ databases">
        <title>Pervasive Adenine N6-methylation of Active Genes in Fungi.</title>
        <authorList>
            <consortium name="DOE Joint Genome Institute"/>
            <person name="Mondo S.J."/>
            <person name="Dannebaum R.O."/>
            <person name="Kuo R.C."/>
            <person name="Labutti K."/>
            <person name="Haridas S."/>
            <person name="Kuo A."/>
            <person name="Salamov A."/>
            <person name="Ahrendt S.R."/>
            <person name="Lipzen A."/>
            <person name="Sullivan W."/>
            <person name="Andreopoulos W.B."/>
            <person name="Clum A."/>
            <person name="Lindquist E."/>
            <person name="Daum C."/>
            <person name="Ramamoorthy G.K."/>
            <person name="Gryganskyi A."/>
            <person name="Culley D."/>
            <person name="Magnuson J.K."/>
            <person name="James T.Y."/>
            <person name="O'Malley M.A."/>
            <person name="Stajich J.E."/>
            <person name="Spatafora J.W."/>
            <person name="Visel A."/>
            <person name="Grigoriev I.V."/>
        </authorList>
    </citation>
    <scope>NUCLEOTIDE SEQUENCE [LARGE SCALE GENOMIC DNA]</scope>
    <source>
        <strain evidence="1 2">PL171</strain>
    </source>
</reference>
<dbReference type="Proteomes" id="UP000193411">
    <property type="component" value="Unassembled WGS sequence"/>
</dbReference>
<sequence>MAVAVLSYPLPRDDAPCRANLVAILNVLDPRHLVPLILDAALRSVWWFIFRIATVGGTCLGMDLLDRAIRLRGLRVHDPQRRKPFSSALPVRIEPECFNLGEGYTVEDTIALLEWWFSPDSPMAWIPTLLGLAKSGMGLDEWWLLKDSLDGWWPHAREILEW</sequence>
<name>A0A1Y2HNE3_9FUNG</name>
<accession>A0A1Y2HNE3</accession>